<comment type="caution">
    <text evidence="1">The sequence shown here is derived from an EMBL/GenBank/DDBJ whole genome shotgun (WGS) entry which is preliminary data.</text>
</comment>
<name>A0A2S6H5Y8_9GAMM</name>
<keyword evidence="2" id="KW-1185">Reference proteome</keyword>
<accession>A0A2S6H5Y8</accession>
<dbReference type="AlphaFoldDB" id="A0A2S6H5Y8"/>
<evidence type="ECO:0000313" key="2">
    <source>
        <dbReference type="Proteomes" id="UP000238071"/>
    </source>
</evidence>
<evidence type="ECO:0000313" key="1">
    <source>
        <dbReference type="EMBL" id="PPK72894.1"/>
    </source>
</evidence>
<protein>
    <submittedName>
        <fullName evidence="1">Uncharacterized protein</fullName>
    </submittedName>
</protein>
<dbReference type="Proteomes" id="UP000238071">
    <property type="component" value="Unassembled WGS sequence"/>
</dbReference>
<sequence length="37" mass="4221">MPGLPFIAVELPHKLINRSSLHLLPFTLNLMLHVFNP</sequence>
<organism evidence="1 2">
    <name type="scientific">Methylobacter tundripaludum</name>
    <dbReference type="NCBI Taxonomy" id="173365"/>
    <lineage>
        <taxon>Bacteria</taxon>
        <taxon>Pseudomonadati</taxon>
        <taxon>Pseudomonadota</taxon>
        <taxon>Gammaproteobacteria</taxon>
        <taxon>Methylococcales</taxon>
        <taxon>Methylococcaceae</taxon>
        <taxon>Methylobacter</taxon>
    </lineage>
</organism>
<reference evidence="1 2" key="1">
    <citation type="submission" date="2018-02" db="EMBL/GenBank/DDBJ databases">
        <title>Subsurface microbial communities from deep shales in Ohio and West Virginia, USA.</title>
        <authorList>
            <person name="Wrighton K."/>
        </authorList>
    </citation>
    <scope>NUCLEOTIDE SEQUENCE [LARGE SCALE GENOMIC DNA]</scope>
    <source>
        <strain evidence="1 2">OWC-G53F</strain>
    </source>
</reference>
<gene>
    <name evidence="1" type="ORF">B0F88_103332</name>
</gene>
<dbReference type="EMBL" id="PTIY01000003">
    <property type="protein sequence ID" value="PPK72894.1"/>
    <property type="molecule type" value="Genomic_DNA"/>
</dbReference>
<proteinExistence type="predicted"/>